<dbReference type="AlphaFoldDB" id="G4U077"/>
<reference evidence="1 2" key="1">
    <citation type="journal article" date="2011" name="PLoS Pathog.">
        <title>Endophytic Life Strategies Decoded by Genome and Transcriptome Analyses of the Mutualistic Root Symbiont Piriformospora indica.</title>
        <authorList>
            <person name="Zuccaro A."/>
            <person name="Lahrmann U."/>
            <person name="Guldener U."/>
            <person name="Langen G."/>
            <person name="Pfiffi S."/>
            <person name="Biedenkopf D."/>
            <person name="Wong P."/>
            <person name="Samans B."/>
            <person name="Grimm C."/>
            <person name="Basiewicz M."/>
            <person name="Murat C."/>
            <person name="Martin F."/>
            <person name="Kogel K.H."/>
        </authorList>
    </citation>
    <scope>NUCLEOTIDE SEQUENCE [LARGE SCALE GENOMIC DNA]</scope>
    <source>
        <strain evidence="1 2">DSM 11827</strain>
    </source>
</reference>
<gene>
    <name evidence="1" type="ORF">PIIN_10953</name>
</gene>
<dbReference type="HOGENOM" id="CLU_3387189_0_0_1"/>
<protein>
    <submittedName>
        <fullName evidence="1">Uncharacterized protein</fullName>
    </submittedName>
</protein>
<comment type="caution">
    <text evidence="1">The sequence shown here is derived from an EMBL/GenBank/DDBJ whole genome shotgun (WGS) entry which is preliminary data.</text>
</comment>
<feature type="non-terminal residue" evidence="1">
    <location>
        <position position="33"/>
    </location>
</feature>
<keyword evidence="2" id="KW-1185">Reference proteome</keyword>
<organism evidence="1 2">
    <name type="scientific">Serendipita indica (strain DSM 11827)</name>
    <name type="common">Root endophyte fungus</name>
    <name type="synonym">Piriformospora indica</name>
    <dbReference type="NCBI Taxonomy" id="1109443"/>
    <lineage>
        <taxon>Eukaryota</taxon>
        <taxon>Fungi</taxon>
        <taxon>Dikarya</taxon>
        <taxon>Basidiomycota</taxon>
        <taxon>Agaricomycotina</taxon>
        <taxon>Agaricomycetes</taxon>
        <taxon>Sebacinales</taxon>
        <taxon>Serendipitaceae</taxon>
        <taxon>Serendipita</taxon>
    </lineage>
</organism>
<evidence type="ECO:0000313" key="1">
    <source>
        <dbReference type="EMBL" id="CCA76970.2"/>
    </source>
</evidence>
<dbReference type="Proteomes" id="UP000007148">
    <property type="component" value="Unassembled WGS sequence"/>
</dbReference>
<evidence type="ECO:0000313" key="2">
    <source>
        <dbReference type="Proteomes" id="UP000007148"/>
    </source>
</evidence>
<dbReference type="InParanoid" id="G4U077"/>
<sequence length="33" mass="3758">MERWSELSGGTDTLVPVDCLEVPRRDVCRKNVP</sequence>
<proteinExistence type="predicted"/>
<name>G4U077_SERID</name>
<dbReference type="EMBL" id="CAFZ01001151">
    <property type="protein sequence ID" value="CCA76970.2"/>
    <property type="molecule type" value="Genomic_DNA"/>
</dbReference>
<accession>G4U077</accession>